<evidence type="ECO:0000259" key="4">
    <source>
        <dbReference type="Pfam" id="PF24809"/>
    </source>
</evidence>
<keyword evidence="7" id="KW-1185">Reference proteome</keyword>
<evidence type="ECO:0000313" key="6">
    <source>
        <dbReference type="EMBL" id="KAJ7762426.1"/>
    </source>
</evidence>
<evidence type="ECO:0000256" key="2">
    <source>
        <dbReference type="SAM" id="Coils"/>
    </source>
</evidence>
<feature type="compositionally biased region" description="Acidic residues" evidence="3">
    <location>
        <begin position="1011"/>
        <end position="1026"/>
    </location>
</feature>
<dbReference type="EMBL" id="JARJLG010000043">
    <property type="protein sequence ID" value="KAJ7762426.1"/>
    <property type="molecule type" value="Genomic_DNA"/>
</dbReference>
<feature type="compositionally biased region" description="Low complexity" evidence="3">
    <location>
        <begin position="1042"/>
        <end position="1057"/>
    </location>
</feature>
<feature type="coiled-coil region" evidence="2">
    <location>
        <begin position="186"/>
        <end position="213"/>
    </location>
</feature>
<dbReference type="Proteomes" id="UP001215280">
    <property type="component" value="Unassembled WGS sequence"/>
</dbReference>
<feature type="region of interest" description="Disordered" evidence="3">
    <location>
        <begin position="991"/>
        <end position="1057"/>
    </location>
</feature>
<dbReference type="PANTHER" id="PTHR10039:SF14">
    <property type="entry name" value="NACHT DOMAIN-CONTAINING PROTEIN"/>
    <property type="match status" value="1"/>
</dbReference>
<keyword evidence="2" id="KW-0175">Coiled coil</keyword>
<dbReference type="Gene3D" id="3.40.50.300">
    <property type="entry name" value="P-loop containing nucleotide triphosphate hydrolases"/>
    <property type="match status" value="1"/>
</dbReference>
<evidence type="ECO:0000313" key="7">
    <source>
        <dbReference type="Proteomes" id="UP001215280"/>
    </source>
</evidence>
<gene>
    <name evidence="6" type="ORF">DFH07DRAFT_411026</name>
</gene>
<dbReference type="InterPro" id="IPR056884">
    <property type="entry name" value="NPHP3-like_N"/>
</dbReference>
<feature type="domain" description="DUF7708" evidence="4">
    <location>
        <begin position="69"/>
        <end position="210"/>
    </location>
</feature>
<name>A0AAD7JFP8_9AGAR</name>
<dbReference type="Pfam" id="PF24883">
    <property type="entry name" value="NPHP3_N"/>
    <property type="match status" value="1"/>
</dbReference>
<comment type="caution">
    <text evidence="6">The sequence shown here is derived from an EMBL/GenBank/DDBJ whole genome shotgun (WGS) entry which is preliminary data.</text>
</comment>
<dbReference type="PANTHER" id="PTHR10039">
    <property type="entry name" value="AMELOGENIN"/>
    <property type="match status" value="1"/>
</dbReference>
<feature type="domain" description="Nephrocystin 3-like N-terminal" evidence="5">
    <location>
        <begin position="245"/>
        <end position="409"/>
    </location>
</feature>
<protein>
    <recommendedName>
        <fullName evidence="8">NACHT domain-containing protein</fullName>
    </recommendedName>
</protein>
<keyword evidence="1" id="KW-0677">Repeat</keyword>
<sequence length="1424" mass="163129">MNSPTTQGARSAFQRALDSYIAGLPENKKKRKFIVACCATRTPVTPESINESLKQVEQWQPARQMANKILRPVVDVLRNFDNIIDNLVSADPMPSAIIWGALKIVLVDGAHRFLHLFDTIKKELRLLTTQLQRINDYEYLYGDSDMLQNLFCSAYINILRFWSRVDKECDTSWYTGMLKAPYSFSTNKLNKIIKDIEDDADQIEQLASILQGERYRNISEWLCARQSNENDMRHFRALTGLHLRGTCEWLLWHRTYVDWRDGPSLHPILWVHAPPATGKSVLSSRAIQSIQEDPDAAATAYHFYRFDEMNSASETLRLLASQLLDAHWNRTHVISAEMYTTRQSVCSLEKVQELIAMLVQLLPRSYFILDGLDEECMGSYRWTEAVTTLDFLVDLAKASPDRVRLWYSSQYRPVINERLKDYIVLDIKDEVKEDVSVYLSRANPELNELEISDADKDDVLESLRGRAEGNFLWASLMLKSLKDTASLSDMKQFVEDGLPDTLDDYYRRIFDRFEKSHRPLVSKVFALVAFARRPLRMIEVREAVGLLLSRNPLSLDSADMPFISRLRTLFPPLIWLQEDGRTIPDECTCHLFNSTVRDFLLRNPGVLQSGMAGNPESGLLINEDVIANACMLYLCQTRYARPLRKRDDRWTDGSGESVDHHQFLLYAAKYWDKSMDSMTPSEDLTDRVGSFITSTNFQTCVQVQSLWVDSQFGVFCYLAQKDDRMYLRRTFPAWFVSTPAGFKLWRNYREFVHEWKWFLHCPRFDDPTSETLPYIGELDRCWWPALGPHNFLSKLKCKYSTFRFENESHGINGGPWCFEGVGSDGRELVTLILKSRICGSLVFACEQWRWTPGERSPSLQKTQTIVTNEKANNWRLYVKALADETSSMRVPPATFTQANDFLRIGTQLFSRDDAGDYIAIPGFSAAHPYHPAYIEEFVVRGEFVVLASRRVTATKTYHSGLPDDTLHSFGTIFLTMEGKLRDSIDGEVEVHSEAEFSDNSYSWSNPADAPYDMEGDEPDSDSEADSYESFVVDDLPDRAPPDDSQLSVDSDSTSSEVDPSVVVGYEYWHRNNKDNDWDGFDSNDVHGEHRDPKTFPELRASITIFDTSSNETPMRLFHFTRLLPCLLYDSPPVIHPSKSLVIWPLSAGDVLFADFLAKTYFIRKLRPSTSHTRQIFMKCHFSPCGIYVHLASLEGQKDPVSPPQELYTDQPIKLMLLVSTYRLSARKTSRTPPSLVHHARIYLGSTATLMLSKLPYTLTWTATELYFTRSAKILRVYRISLFKTGQESSVQEPLVLVPRKPIFLPESAQERDVYYFPPVGDNVTATVILGSETRAKTTDIASLLVKTKDDQLPGHHKDIALYSIKKVFGHRSPPLGCYLHEEADFNGWCKSHECSELPHDLGIAPRRLESFDPEDDCDLEPYVR</sequence>
<evidence type="ECO:0008006" key="8">
    <source>
        <dbReference type="Google" id="ProtNLM"/>
    </source>
</evidence>
<evidence type="ECO:0000259" key="5">
    <source>
        <dbReference type="Pfam" id="PF24883"/>
    </source>
</evidence>
<dbReference type="InterPro" id="IPR027417">
    <property type="entry name" value="P-loop_NTPase"/>
</dbReference>
<dbReference type="InterPro" id="IPR056125">
    <property type="entry name" value="DUF7708"/>
</dbReference>
<proteinExistence type="predicted"/>
<evidence type="ECO:0000256" key="3">
    <source>
        <dbReference type="SAM" id="MobiDB-lite"/>
    </source>
</evidence>
<evidence type="ECO:0000256" key="1">
    <source>
        <dbReference type="ARBA" id="ARBA00022737"/>
    </source>
</evidence>
<accession>A0AAD7JFP8</accession>
<dbReference type="Pfam" id="PF24809">
    <property type="entry name" value="DUF7708"/>
    <property type="match status" value="1"/>
</dbReference>
<reference evidence="6" key="1">
    <citation type="submission" date="2023-03" db="EMBL/GenBank/DDBJ databases">
        <title>Massive genome expansion in bonnet fungi (Mycena s.s.) driven by repeated elements and novel gene families across ecological guilds.</title>
        <authorList>
            <consortium name="Lawrence Berkeley National Laboratory"/>
            <person name="Harder C.B."/>
            <person name="Miyauchi S."/>
            <person name="Viragh M."/>
            <person name="Kuo A."/>
            <person name="Thoen E."/>
            <person name="Andreopoulos B."/>
            <person name="Lu D."/>
            <person name="Skrede I."/>
            <person name="Drula E."/>
            <person name="Henrissat B."/>
            <person name="Morin E."/>
            <person name="Kohler A."/>
            <person name="Barry K."/>
            <person name="LaButti K."/>
            <person name="Morin E."/>
            <person name="Salamov A."/>
            <person name="Lipzen A."/>
            <person name="Mereny Z."/>
            <person name="Hegedus B."/>
            <person name="Baldrian P."/>
            <person name="Stursova M."/>
            <person name="Weitz H."/>
            <person name="Taylor A."/>
            <person name="Grigoriev I.V."/>
            <person name="Nagy L.G."/>
            <person name="Martin F."/>
            <person name="Kauserud H."/>
        </authorList>
    </citation>
    <scope>NUCLEOTIDE SEQUENCE</scope>
    <source>
        <strain evidence="6">CBHHK188m</strain>
    </source>
</reference>
<organism evidence="6 7">
    <name type="scientific">Mycena maculata</name>
    <dbReference type="NCBI Taxonomy" id="230809"/>
    <lineage>
        <taxon>Eukaryota</taxon>
        <taxon>Fungi</taxon>
        <taxon>Dikarya</taxon>
        <taxon>Basidiomycota</taxon>
        <taxon>Agaricomycotina</taxon>
        <taxon>Agaricomycetes</taxon>
        <taxon>Agaricomycetidae</taxon>
        <taxon>Agaricales</taxon>
        <taxon>Marasmiineae</taxon>
        <taxon>Mycenaceae</taxon>
        <taxon>Mycena</taxon>
    </lineage>
</organism>